<dbReference type="PANTHER" id="PTHR39460">
    <property type="entry name" value="EXPRESSED PROTEIN"/>
    <property type="match status" value="1"/>
</dbReference>
<evidence type="ECO:0000256" key="2">
    <source>
        <dbReference type="SAM" id="Phobius"/>
    </source>
</evidence>
<dbReference type="AlphaFoldDB" id="A0A5M3MUX4"/>
<dbReference type="PANTHER" id="PTHR39460:SF1">
    <property type="entry name" value="C6 TRANSCRIPTION FACTOR"/>
    <property type="match status" value="1"/>
</dbReference>
<evidence type="ECO:0000256" key="1">
    <source>
        <dbReference type="SAM" id="MobiDB-lite"/>
    </source>
</evidence>
<keyword evidence="2" id="KW-0812">Transmembrane</keyword>
<keyword evidence="5" id="KW-1185">Reference proteome</keyword>
<name>A0A5M3MUX4_CONPW</name>
<evidence type="ECO:0000259" key="3">
    <source>
        <dbReference type="Pfam" id="PF24855"/>
    </source>
</evidence>
<feature type="compositionally biased region" description="Pro residues" evidence="1">
    <location>
        <begin position="1"/>
        <end position="13"/>
    </location>
</feature>
<dbReference type="Pfam" id="PF24855">
    <property type="entry name" value="DUF7729"/>
    <property type="match status" value="1"/>
</dbReference>
<comment type="caution">
    <text evidence="4">The sequence shown here is derived from an EMBL/GenBank/DDBJ whole genome shotgun (WGS) entry which is preliminary data.</text>
</comment>
<dbReference type="EMBL" id="JH711576">
    <property type="protein sequence ID" value="EIW82840.1"/>
    <property type="molecule type" value="Genomic_DNA"/>
</dbReference>
<feature type="region of interest" description="Disordered" evidence="1">
    <location>
        <begin position="1"/>
        <end position="58"/>
    </location>
</feature>
<accession>A0A5M3MUX4</accession>
<feature type="domain" description="DUF7729" evidence="3">
    <location>
        <begin position="239"/>
        <end position="448"/>
    </location>
</feature>
<dbReference type="GeneID" id="19200847"/>
<proteinExistence type="predicted"/>
<gene>
    <name evidence="4" type="ORF">CONPUDRAFT_136073</name>
</gene>
<dbReference type="KEGG" id="cput:CONPUDRAFT_136073"/>
<sequence length="479" mass="51571">MFTPPPSPLPPQTRPGCDRAPSRSLLPLSEADLDPRDRSPSPAPSSDDSTSRSSSPYSQYSYVDNDAIVTSVPTLSKHLTRRSLSVNLKAASSTAQSQPGSPCTPRLKPKSSRSIKLTMILVPITLVLIALYTRFASHPAALDAFTPFSPKHDLQWGLHERHGQSEGIARRALPSSFDMAVARKRAEARIQHREDILAQALPAPVDLGAAVSKPRMIVRQDSSTNPTPTVPSSPVLPTPFPQPFDTTMSTNFSTQSCYNFFLNMTQTQPFRDCRPFSLLLLHSDKFITSQRDINALNVDIYGTCNTATSASQCQSNMVWFAGQLKAACQTDIADNNEMASSTLYGLEAYTLMRNSACATNPSTNAYCYIEAVATQDQSSYYFYELPVGMPLAVDITNQACNDCNKNLMDSYASALQSSPDTMLGLNGTYEDAASKLVGSCGAGYVDTSIKPSSNSALPQGAVNGLLVAAIAAVVGIVLT</sequence>
<feature type="compositionally biased region" description="Polar residues" evidence="1">
    <location>
        <begin position="90"/>
        <end position="101"/>
    </location>
</feature>
<feature type="transmembrane region" description="Helical" evidence="2">
    <location>
        <begin position="460"/>
        <end position="478"/>
    </location>
</feature>
<organism evidence="4 5">
    <name type="scientific">Coniophora puteana (strain RWD-64-598)</name>
    <name type="common">Brown rot fungus</name>
    <dbReference type="NCBI Taxonomy" id="741705"/>
    <lineage>
        <taxon>Eukaryota</taxon>
        <taxon>Fungi</taxon>
        <taxon>Dikarya</taxon>
        <taxon>Basidiomycota</taxon>
        <taxon>Agaricomycotina</taxon>
        <taxon>Agaricomycetes</taxon>
        <taxon>Agaricomycetidae</taxon>
        <taxon>Boletales</taxon>
        <taxon>Coniophorineae</taxon>
        <taxon>Coniophoraceae</taxon>
        <taxon>Coniophora</taxon>
    </lineage>
</organism>
<feature type="compositionally biased region" description="Low complexity" evidence="1">
    <location>
        <begin position="44"/>
        <end position="58"/>
    </location>
</feature>
<evidence type="ECO:0000313" key="4">
    <source>
        <dbReference type="EMBL" id="EIW82840.1"/>
    </source>
</evidence>
<dbReference type="OMA" id="FSTQSCY"/>
<dbReference type="Proteomes" id="UP000053558">
    <property type="component" value="Unassembled WGS sequence"/>
</dbReference>
<dbReference type="OrthoDB" id="2564812at2759"/>
<feature type="region of interest" description="Disordered" evidence="1">
    <location>
        <begin position="90"/>
        <end position="110"/>
    </location>
</feature>
<protein>
    <recommendedName>
        <fullName evidence="3">DUF7729 domain-containing protein</fullName>
    </recommendedName>
</protein>
<dbReference type="InterPro" id="IPR056146">
    <property type="entry name" value="DUF7729"/>
</dbReference>
<dbReference type="RefSeq" id="XP_007766797.1">
    <property type="nucleotide sequence ID" value="XM_007768607.1"/>
</dbReference>
<keyword evidence="2" id="KW-1133">Transmembrane helix</keyword>
<reference evidence="5" key="1">
    <citation type="journal article" date="2012" name="Science">
        <title>The Paleozoic origin of enzymatic lignin decomposition reconstructed from 31 fungal genomes.</title>
        <authorList>
            <person name="Floudas D."/>
            <person name="Binder M."/>
            <person name="Riley R."/>
            <person name="Barry K."/>
            <person name="Blanchette R.A."/>
            <person name="Henrissat B."/>
            <person name="Martinez A.T."/>
            <person name="Otillar R."/>
            <person name="Spatafora J.W."/>
            <person name="Yadav J.S."/>
            <person name="Aerts A."/>
            <person name="Benoit I."/>
            <person name="Boyd A."/>
            <person name="Carlson A."/>
            <person name="Copeland A."/>
            <person name="Coutinho P.M."/>
            <person name="de Vries R.P."/>
            <person name="Ferreira P."/>
            <person name="Findley K."/>
            <person name="Foster B."/>
            <person name="Gaskell J."/>
            <person name="Glotzer D."/>
            <person name="Gorecki P."/>
            <person name="Heitman J."/>
            <person name="Hesse C."/>
            <person name="Hori C."/>
            <person name="Igarashi K."/>
            <person name="Jurgens J.A."/>
            <person name="Kallen N."/>
            <person name="Kersten P."/>
            <person name="Kohler A."/>
            <person name="Kuees U."/>
            <person name="Kumar T.K.A."/>
            <person name="Kuo A."/>
            <person name="LaButti K."/>
            <person name="Larrondo L.F."/>
            <person name="Lindquist E."/>
            <person name="Ling A."/>
            <person name="Lombard V."/>
            <person name="Lucas S."/>
            <person name="Lundell T."/>
            <person name="Martin R."/>
            <person name="McLaughlin D.J."/>
            <person name="Morgenstern I."/>
            <person name="Morin E."/>
            <person name="Murat C."/>
            <person name="Nagy L.G."/>
            <person name="Nolan M."/>
            <person name="Ohm R.A."/>
            <person name="Patyshakuliyeva A."/>
            <person name="Rokas A."/>
            <person name="Ruiz-Duenas F.J."/>
            <person name="Sabat G."/>
            <person name="Salamov A."/>
            <person name="Samejima M."/>
            <person name="Schmutz J."/>
            <person name="Slot J.C."/>
            <person name="St John F."/>
            <person name="Stenlid J."/>
            <person name="Sun H."/>
            <person name="Sun S."/>
            <person name="Syed K."/>
            <person name="Tsang A."/>
            <person name="Wiebenga A."/>
            <person name="Young D."/>
            <person name="Pisabarro A."/>
            <person name="Eastwood D.C."/>
            <person name="Martin F."/>
            <person name="Cullen D."/>
            <person name="Grigoriev I.V."/>
            <person name="Hibbett D.S."/>
        </authorList>
    </citation>
    <scope>NUCLEOTIDE SEQUENCE [LARGE SCALE GENOMIC DNA]</scope>
    <source>
        <strain evidence="5">RWD-64-598 SS2</strain>
    </source>
</reference>
<keyword evidence="2" id="KW-0472">Membrane</keyword>
<evidence type="ECO:0000313" key="5">
    <source>
        <dbReference type="Proteomes" id="UP000053558"/>
    </source>
</evidence>